<dbReference type="Proteomes" id="UP000054097">
    <property type="component" value="Unassembled WGS sequence"/>
</dbReference>
<evidence type="ECO:0000313" key="2">
    <source>
        <dbReference type="Proteomes" id="UP000054097"/>
    </source>
</evidence>
<dbReference type="EMBL" id="KN824289">
    <property type="protein sequence ID" value="KIM29289.1"/>
    <property type="molecule type" value="Genomic_DNA"/>
</dbReference>
<dbReference type="STRING" id="933852.A0A0C3BAZ4"/>
<protein>
    <submittedName>
        <fullName evidence="1">Uncharacterized protein</fullName>
    </submittedName>
</protein>
<dbReference type="Gene3D" id="1.20.1280.50">
    <property type="match status" value="1"/>
</dbReference>
<dbReference type="InterPro" id="IPR036047">
    <property type="entry name" value="F-box-like_dom_sf"/>
</dbReference>
<dbReference type="SUPFAM" id="SSF52058">
    <property type="entry name" value="L domain-like"/>
    <property type="match status" value="1"/>
</dbReference>
<reference evidence="1 2" key="1">
    <citation type="submission" date="2014-04" db="EMBL/GenBank/DDBJ databases">
        <authorList>
            <consortium name="DOE Joint Genome Institute"/>
            <person name="Kuo A."/>
            <person name="Zuccaro A."/>
            <person name="Kohler A."/>
            <person name="Nagy L.G."/>
            <person name="Floudas D."/>
            <person name="Copeland A."/>
            <person name="Barry K.W."/>
            <person name="Cichocki N."/>
            <person name="Veneault-Fourrey C."/>
            <person name="LaButti K."/>
            <person name="Lindquist E.A."/>
            <person name="Lipzen A."/>
            <person name="Lundell T."/>
            <person name="Morin E."/>
            <person name="Murat C."/>
            <person name="Sun H."/>
            <person name="Tunlid A."/>
            <person name="Henrissat B."/>
            <person name="Grigoriev I.V."/>
            <person name="Hibbett D.S."/>
            <person name="Martin F."/>
            <person name="Nordberg H.P."/>
            <person name="Cantor M.N."/>
            <person name="Hua S.X."/>
        </authorList>
    </citation>
    <scope>NUCLEOTIDE SEQUENCE [LARGE SCALE GENOMIC DNA]</scope>
    <source>
        <strain evidence="1 2">MAFF 305830</strain>
    </source>
</reference>
<name>A0A0C3BAZ4_SERVB</name>
<sequence length="450" mass="51159">MWTPPDPNSLPSQSEVACARNAILELEKTVQDNLEIIEQAKITIAALEKEIEGRRAWIAPIRKLPIEILAEIFVHCSSLSELAPVTVSEVCRLWHQAILATPQAWCLIDFGRHKKEEDESNYLSSFFERSKPWLVHLWISKQMKTYSYDQFYNPIPLLPSALINPHLNRVSCLNIRDFEMKELSDVVFPTLSRLELAGYIENGFPLDKAHFPSLSYLDCCDCELDPGPTGTEYPPLQYLSFYAAPDRRWVQVVKGCSSSLQALKTWGSFIGDDVTRVIKLELPILTYLSLEDILDNDPKVAFRLQHTVTPKLLSYEEKATGMRVLSLHGDVKHVKHLRTDSISTLSGYPSLRFLQLEFSWDHKGALTSPVEELVKLLREDPSICPAIETIEIFPSYSIGRNITGIWERLKVEADEMIQTPRPWIKLSFIDQPGAIPGSLSEVQCKHGLPY</sequence>
<evidence type="ECO:0000313" key="1">
    <source>
        <dbReference type="EMBL" id="KIM29289.1"/>
    </source>
</evidence>
<dbReference type="HOGENOM" id="CLU_039336_0_0_1"/>
<keyword evidence="2" id="KW-1185">Reference proteome</keyword>
<reference evidence="2" key="2">
    <citation type="submission" date="2015-01" db="EMBL/GenBank/DDBJ databases">
        <title>Evolutionary Origins and Diversification of the Mycorrhizal Mutualists.</title>
        <authorList>
            <consortium name="DOE Joint Genome Institute"/>
            <consortium name="Mycorrhizal Genomics Consortium"/>
            <person name="Kohler A."/>
            <person name="Kuo A."/>
            <person name="Nagy L.G."/>
            <person name="Floudas D."/>
            <person name="Copeland A."/>
            <person name="Barry K.W."/>
            <person name="Cichocki N."/>
            <person name="Veneault-Fourrey C."/>
            <person name="LaButti K."/>
            <person name="Lindquist E.A."/>
            <person name="Lipzen A."/>
            <person name="Lundell T."/>
            <person name="Morin E."/>
            <person name="Murat C."/>
            <person name="Riley R."/>
            <person name="Ohm R."/>
            <person name="Sun H."/>
            <person name="Tunlid A."/>
            <person name="Henrissat B."/>
            <person name="Grigoriev I.V."/>
            <person name="Hibbett D.S."/>
            <person name="Martin F."/>
        </authorList>
    </citation>
    <scope>NUCLEOTIDE SEQUENCE [LARGE SCALE GENOMIC DNA]</scope>
    <source>
        <strain evidence="2">MAFF 305830</strain>
    </source>
</reference>
<proteinExistence type="predicted"/>
<organism evidence="1 2">
    <name type="scientific">Serendipita vermifera MAFF 305830</name>
    <dbReference type="NCBI Taxonomy" id="933852"/>
    <lineage>
        <taxon>Eukaryota</taxon>
        <taxon>Fungi</taxon>
        <taxon>Dikarya</taxon>
        <taxon>Basidiomycota</taxon>
        <taxon>Agaricomycotina</taxon>
        <taxon>Agaricomycetes</taxon>
        <taxon>Sebacinales</taxon>
        <taxon>Serendipitaceae</taxon>
        <taxon>Serendipita</taxon>
    </lineage>
</organism>
<dbReference type="AlphaFoldDB" id="A0A0C3BAZ4"/>
<dbReference type="SUPFAM" id="SSF81383">
    <property type="entry name" value="F-box domain"/>
    <property type="match status" value="1"/>
</dbReference>
<dbReference type="OrthoDB" id="2269034at2759"/>
<gene>
    <name evidence="1" type="ORF">M408DRAFT_23071</name>
</gene>
<accession>A0A0C3BAZ4</accession>